<name>X1DX64_9ZZZZ</name>
<feature type="non-terminal residue" evidence="1">
    <location>
        <position position="1"/>
    </location>
</feature>
<organism evidence="1">
    <name type="scientific">marine sediment metagenome</name>
    <dbReference type="NCBI Taxonomy" id="412755"/>
    <lineage>
        <taxon>unclassified sequences</taxon>
        <taxon>metagenomes</taxon>
        <taxon>ecological metagenomes</taxon>
    </lineage>
</organism>
<evidence type="ECO:0000313" key="1">
    <source>
        <dbReference type="EMBL" id="GAH09499.1"/>
    </source>
</evidence>
<reference evidence="1" key="1">
    <citation type="journal article" date="2014" name="Front. Microbiol.">
        <title>High frequency of phylogenetically diverse reductive dehalogenase-homologous genes in deep subseafloor sedimentary metagenomes.</title>
        <authorList>
            <person name="Kawai M."/>
            <person name="Futagami T."/>
            <person name="Toyoda A."/>
            <person name="Takaki Y."/>
            <person name="Nishi S."/>
            <person name="Hori S."/>
            <person name="Arai W."/>
            <person name="Tsubouchi T."/>
            <person name="Morono Y."/>
            <person name="Uchiyama I."/>
            <person name="Ito T."/>
            <person name="Fujiyama A."/>
            <person name="Inagaki F."/>
            <person name="Takami H."/>
        </authorList>
    </citation>
    <scope>NUCLEOTIDE SEQUENCE</scope>
    <source>
        <strain evidence="1">Expedition CK06-06</strain>
    </source>
</reference>
<sequence>ATVSTLYAKIDNRLDNQKTSIDCITENAGEMDEDLTKFKDAMIQQTEQLKHICQTLERIEKQLNKLDIEKRDK</sequence>
<gene>
    <name evidence="1" type="ORF">S01H4_52010</name>
</gene>
<comment type="caution">
    <text evidence="1">The sequence shown here is derived from an EMBL/GenBank/DDBJ whole genome shotgun (WGS) entry which is preliminary data.</text>
</comment>
<accession>X1DX64</accession>
<dbReference type="AlphaFoldDB" id="X1DX64"/>
<dbReference type="EMBL" id="BART01029672">
    <property type="protein sequence ID" value="GAH09499.1"/>
    <property type="molecule type" value="Genomic_DNA"/>
</dbReference>
<protein>
    <submittedName>
        <fullName evidence="1">Uncharacterized protein</fullName>
    </submittedName>
</protein>
<proteinExistence type="predicted"/>